<evidence type="ECO:0000256" key="7">
    <source>
        <dbReference type="SAM" id="MobiDB-lite"/>
    </source>
</evidence>
<dbReference type="PANTHER" id="PTHR35807">
    <property type="entry name" value="TRANSCRIPTIONAL REGULATOR REDD-RELATED"/>
    <property type="match status" value="1"/>
</dbReference>
<dbReference type="SMART" id="SM01043">
    <property type="entry name" value="BTAD"/>
    <property type="match status" value="1"/>
</dbReference>
<evidence type="ECO:0000256" key="5">
    <source>
        <dbReference type="ARBA" id="ARBA00023163"/>
    </source>
</evidence>
<dbReference type="InterPro" id="IPR016032">
    <property type="entry name" value="Sig_transdc_resp-reg_C-effctor"/>
</dbReference>
<protein>
    <submittedName>
        <fullName evidence="9">AfsR/SARP family transcriptional regulator</fullName>
    </submittedName>
</protein>
<dbReference type="InterPro" id="IPR036388">
    <property type="entry name" value="WH-like_DNA-bd_sf"/>
</dbReference>
<dbReference type="Pfam" id="PF00486">
    <property type="entry name" value="Trans_reg_C"/>
    <property type="match status" value="1"/>
</dbReference>
<dbReference type="CDD" id="cd15831">
    <property type="entry name" value="BTAD"/>
    <property type="match status" value="1"/>
</dbReference>
<dbReference type="EMBL" id="JAAGMR010000001">
    <property type="protein sequence ID" value="NEB90155.1"/>
    <property type="molecule type" value="Genomic_DNA"/>
</dbReference>
<dbReference type="SMART" id="SM00862">
    <property type="entry name" value="Trans_reg_C"/>
    <property type="match status" value="1"/>
</dbReference>
<evidence type="ECO:0000256" key="2">
    <source>
        <dbReference type="ARBA" id="ARBA00023012"/>
    </source>
</evidence>
<dbReference type="PANTHER" id="PTHR35807:SF1">
    <property type="entry name" value="TRANSCRIPTIONAL REGULATOR REDD"/>
    <property type="match status" value="1"/>
</dbReference>
<keyword evidence="5" id="KW-0804">Transcription</keyword>
<proteinExistence type="inferred from homology"/>
<evidence type="ECO:0000256" key="4">
    <source>
        <dbReference type="ARBA" id="ARBA00023125"/>
    </source>
</evidence>
<dbReference type="Pfam" id="PF03704">
    <property type="entry name" value="BTAD"/>
    <property type="match status" value="1"/>
</dbReference>
<evidence type="ECO:0000256" key="3">
    <source>
        <dbReference type="ARBA" id="ARBA00023015"/>
    </source>
</evidence>
<comment type="caution">
    <text evidence="9">The sequence shown here is derived from an EMBL/GenBank/DDBJ whole genome shotgun (WGS) entry which is preliminary data.</text>
</comment>
<accession>A0A7K3QJU3</accession>
<sequence length="282" mass="31344">MAEVAMSVLGPLQFSINGIDVTPTAPKQMQVLALMALNEGQVVTASSFIDELWAERPPRSAKTTLQTYILHLRKLISNAFKDESTVVRDILLTRQGGYLLRLPMAPFDLRQFSELSTQGRIALSQGDPQHGSFLLRKALGFWRGPALVDVPIGSILEPKVRGLQTQQQIALECRIEADLQMGRYDDAIVDLVTLTAQQPLNENIHEQYMRALHLAGRRSEALGVFHRLRKNLMDELGLEPSQQVQRTQRVVLSSASPRDDSPGHGWEAAPWAFNRHPGPSAA</sequence>
<dbReference type="InterPro" id="IPR051677">
    <property type="entry name" value="AfsR-DnrI-RedD_regulator"/>
</dbReference>
<comment type="similarity">
    <text evidence="1">Belongs to the AfsR/DnrI/RedD regulatory family.</text>
</comment>
<dbReference type="SUPFAM" id="SSF48452">
    <property type="entry name" value="TPR-like"/>
    <property type="match status" value="1"/>
</dbReference>
<dbReference type="PROSITE" id="PS51755">
    <property type="entry name" value="OMPR_PHOB"/>
    <property type="match status" value="1"/>
</dbReference>
<feature type="DNA-binding region" description="OmpR/PhoB-type" evidence="6">
    <location>
        <begin position="1"/>
        <end position="102"/>
    </location>
</feature>
<dbReference type="Gene3D" id="1.10.10.10">
    <property type="entry name" value="Winged helix-like DNA-binding domain superfamily/Winged helix DNA-binding domain"/>
    <property type="match status" value="1"/>
</dbReference>
<dbReference type="GO" id="GO:0000160">
    <property type="term" value="P:phosphorelay signal transduction system"/>
    <property type="evidence" value="ECO:0007669"/>
    <property type="project" value="UniProtKB-KW"/>
</dbReference>
<evidence type="ECO:0000256" key="6">
    <source>
        <dbReference type="PROSITE-ProRule" id="PRU01091"/>
    </source>
</evidence>
<keyword evidence="2" id="KW-0902">Two-component regulatory system</keyword>
<feature type="domain" description="OmpR/PhoB-type" evidence="8">
    <location>
        <begin position="1"/>
        <end position="102"/>
    </location>
</feature>
<dbReference type="SUPFAM" id="SSF46894">
    <property type="entry name" value="C-terminal effector domain of the bipartite response regulators"/>
    <property type="match status" value="1"/>
</dbReference>
<name>A0A7K3QJU3_9ACTN</name>
<dbReference type="InterPro" id="IPR001867">
    <property type="entry name" value="OmpR/PhoB-type_DNA-bd"/>
</dbReference>
<dbReference type="GO" id="GO:0006355">
    <property type="term" value="P:regulation of DNA-templated transcription"/>
    <property type="evidence" value="ECO:0007669"/>
    <property type="project" value="InterPro"/>
</dbReference>
<dbReference type="AlphaFoldDB" id="A0A7K3QJU3"/>
<feature type="region of interest" description="Disordered" evidence="7">
    <location>
        <begin position="252"/>
        <end position="282"/>
    </location>
</feature>
<keyword evidence="3" id="KW-0805">Transcription regulation</keyword>
<dbReference type="Proteomes" id="UP000470520">
    <property type="component" value="Unassembled WGS sequence"/>
</dbReference>
<evidence type="ECO:0000256" key="1">
    <source>
        <dbReference type="ARBA" id="ARBA00005820"/>
    </source>
</evidence>
<evidence type="ECO:0000259" key="8">
    <source>
        <dbReference type="PROSITE" id="PS51755"/>
    </source>
</evidence>
<reference evidence="9 10" key="1">
    <citation type="submission" date="2020-01" db="EMBL/GenBank/DDBJ databases">
        <title>Insect and environment-associated Actinomycetes.</title>
        <authorList>
            <person name="Currrie C."/>
            <person name="Chevrette M."/>
            <person name="Carlson C."/>
            <person name="Stubbendieck R."/>
            <person name="Wendt-Pienkowski E."/>
        </authorList>
    </citation>
    <scope>NUCLEOTIDE SEQUENCE [LARGE SCALE GENOMIC DNA]</scope>
    <source>
        <strain evidence="9 10">SID7754</strain>
    </source>
</reference>
<dbReference type="InterPro" id="IPR005158">
    <property type="entry name" value="BTAD"/>
</dbReference>
<dbReference type="GO" id="GO:0003677">
    <property type="term" value="F:DNA binding"/>
    <property type="evidence" value="ECO:0007669"/>
    <property type="project" value="UniProtKB-UniRule"/>
</dbReference>
<evidence type="ECO:0000313" key="10">
    <source>
        <dbReference type="Proteomes" id="UP000470520"/>
    </source>
</evidence>
<evidence type="ECO:0000313" key="9">
    <source>
        <dbReference type="EMBL" id="NEB90155.1"/>
    </source>
</evidence>
<dbReference type="RefSeq" id="WP_164185916.1">
    <property type="nucleotide sequence ID" value="NZ_JAAGMR010000001.1"/>
</dbReference>
<dbReference type="Gene3D" id="1.25.40.10">
    <property type="entry name" value="Tetratricopeptide repeat domain"/>
    <property type="match status" value="1"/>
</dbReference>
<dbReference type="InterPro" id="IPR011990">
    <property type="entry name" value="TPR-like_helical_dom_sf"/>
</dbReference>
<organism evidence="9 10">
    <name type="scientific">Streptomyces bauhiniae</name>
    <dbReference type="NCBI Taxonomy" id="2340725"/>
    <lineage>
        <taxon>Bacteria</taxon>
        <taxon>Bacillati</taxon>
        <taxon>Actinomycetota</taxon>
        <taxon>Actinomycetes</taxon>
        <taxon>Kitasatosporales</taxon>
        <taxon>Streptomycetaceae</taxon>
        <taxon>Streptomyces</taxon>
    </lineage>
</organism>
<keyword evidence="4 6" id="KW-0238">DNA-binding</keyword>
<gene>
    <name evidence="9" type="ORF">G3I21_00025</name>
</gene>